<name>A0A840S8N3_9BURK</name>
<dbReference type="SUPFAM" id="SSF55729">
    <property type="entry name" value="Acyl-CoA N-acyltransferases (Nat)"/>
    <property type="match status" value="1"/>
</dbReference>
<comment type="caution">
    <text evidence="5">The sequence shown here is derived from an EMBL/GenBank/DDBJ whole genome shotgun (WGS) entry which is preliminary data.</text>
</comment>
<evidence type="ECO:0000256" key="3">
    <source>
        <dbReference type="ARBA" id="ARBA00038502"/>
    </source>
</evidence>
<dbReference type="PROSITE" id="PS51186">
    <property type="entry name" value="GNAT"/>
    <property type="match status" value="1"/>
</dbReference>
<dbReference type="EC" id="2.3.1.267" evidence="5"/>
<sequence length="172" mass="18966">MLTLTPPIPADAEVLLAFELRHRAYFERWINARPAAFYNLEGVAAAIQAARDDAQADRGYQYLARSPAGELLGRVNLSQVKRTHFHSASLGYRVTETAAGRGVAREMVRQVCALAFGPHGLKRLEATARPDNLGSTRVLQANGFAQFGHSRRSLELSGQWFDLLHFEAHAPG</sequence>
<reference evidence="5 6" key="1">
    <citation type="submission" date="2020-08" db="EMBL/GenBank/DDBJ databases">
        <title>Genomic Encyclopedia of Type Strains, Phase IV (KMG-IV): sequencing the most valuable type-strain genomes for metagenomic binning, comparative biology and taxonomic classification.</title>
        <authorList>
            <person name="Goeker M."/>
        </authorList>
    </citation>
    <scope>NUCLEOTIDE SEQUENCE [LARGE SCALE GENOMIC DNA]</scope>
    <source>
        <strain evidence="5 6">DSM 23958</strain>
    </source>
</reference>
<dbReference type="EMBL" id="JACHHO010000003">
    <property type="protein sequence ID" value="MBB5205154.1"/>
    <property type="molecule type" value="Genomic_DNA"/>
</dbReference>
<comment type="similarity">
    <text evidence="3">Belongs to the acetyltransferase family. RimJ subfamily.</text>
</comment>
<dbReference type="GO" id="GO:0005737">
    <property type="term" value="C:cytoplasm"/>
    <property type="evidence" value="ECO:0007669"/>
    <property type="project" value="TreeGrafter"/>
</dbReference>
<dbReference type="InterPro" id="IPR016181">
    <property type="entry name" value="Acyl_CoA_acyltransferase"/>
</dbReference>
<evidence type="ECO:0000256" key="2">
    <source>
        <dbReference type="ARBA" id="ARBA00023315"/>
    </source>
</evidence>
<dbReference type="Gene3D" id="3.40.630.30">
    <property type="match status" value="1"/>
</dbReference>
<protein>
    <submittedName>
        <fullName evidence="5">Ribosomal-protein-alanine N-acetyltransferase</fullName>
        <ecNumber evidence="5">2.3.1.267</ecNumber>
    </submittedName>
</protein>
<gene>
    <name evidence="5" type="ORF">HNQ51_002473</name>
</gene>
<dbReference type="PANTHER" id="PTHR43792:SF8">
    <property type="entry name" value="[RIBOSOMAL PROTEIN US5]-ALANINE N-ACETYLTRANSFERASE"/>
    <property type="match status" value="1"/>
</dbReference>
<keyword evidence="6" id="KW-1185">Reference proteome</keyword>
<evidence type="ECO:0000313" key="5">
    <source>
        <dbReference type="EMBL" id="MBB5205154.1"/>
    </source>
</evidence>
<dbReference type="InterPro" id="IPR000182">
    <property type="entry name" value="GNAT_dom"/>
</dbReference>
<dbReference type="PANTHER" id="PTHR43792">
    <property type="entry name" value="GNAT FAMILY, PUTATIVE (AFU_ORTHOLOGUE AFUA_3G00765)-RELATED-RELATED"/>
    <property type="match status" value="1"/>
</dbReference>
<evidence type="ECO:0000256" key="1">
    <source>
        <dbReference type="ARBA" id="ARBA00022679"/>
    </source>
</evidence>
<feature type="domain" description="N-acetyltransferase" evidence="4">
    <location>
        <begin position="16"/>
        <end position="162"/>
    </location>
</feature>
<organism evidence="5 6">
    <name type="scientific">Inhella inkyongensis</name>
    <dbReference type="NCBI Taxonomy" id="392593"/>
    <lineage>
        <taxon>Bacteria</taxon>
        <taxon>Pseudomonadati</taxon>
        <taxon>Pseudomonadota</taxon>
        <taxon>Betaproteobacteria</taxon>
        <taxon>Burkholderiales</taxon>
        <taxon>Sphaerotilaceae</taxon>
        <taxon>Inhella</taxon>
    </lineage>
</organism>
<keyword evidence="1 5" id="KW-0808">Transferase</keyword>
<dbReference type="OrthoDB" id="9801656at2"/>
<dbReference type="GO" id="GO:0008999">
    <property type="term" value="F:protein-N-terminal-alanine acetyltransferase activity"/>
    <property type="evidence" value="ECO:0007669"/>
    <property type="project" value="UniProtKB-EC"/>
</dbReference>
<proteinExistence type="inferred from homology"/>
<dbReference type="AlphaFoldDB" id="A0A840S8N3"/>
<dbReference type="RefSeq" id="WP_138854835.1">
    <property type="nucleotide sequence ID" value="NZ_CP040709.1"/>
</dbReference>
<dbReference type="Proteomes" id="UP000554837">
    <property type="component" value="Unassembled WGS sequence"/>
</dbReference>
<keyword evidence="2 5" id="KW-0012">Acyltransferase</keyword>
<evidence type="ECO:0000313" key="6">
    <source>
        <dbReference type="Proteomes" id="UP000554837"/>
    </source>
</evidence>
<dbReference type="InterPro" id="IPR051531">
    <property type="entry name" value="N-acetyltransferase"/>
</dbReference>
<accession>A0A840S8N3</accession>
<dbReference type="Pfam" id="PF13302">
    <property type="entry name" value="Acetyltransf_3"/>
    <property type="match status" value="1"/>
</dbReference>
<evidence type="ECO:0000259" key="4">
    <source>
        <dbReference type="PROSITE" id="PS51186"/>
    </source>
</evidence>